<evidence type="ECO:0000256" key="4">
    <source>
        <dbReference type="PIRSR" id="PIRSR606225-1"/>
    </source>
</evidence>
<evidence type="ECO:0000256" key="6">
    <source>
        <dbReference type="RuleBase" id="RU362028"/>
    </source>
</evidence>
<evidence type="ECO:0000256" key="7">
    <source>
        <dbReference type="SAM" id="MobiDB-lite"/>
    </source>
</evidence>
<evidence type="ECO:0000256" key="5">
    <source>
        <dbReference type="PROSITE-ProRule" id="PRU00182"/>
    </source>
</evidence>
<dbReference type="CDD" id="cd02869">
    <property type="entry name" value="PseudoU_synth_RluA_like"/>
    <property type="match status" value="1"/>
</dbReference>
<dbReference type="Gene3D" id="3.10.290.10">
    <property type="entry name" value="RNA-binding S4 domain"/>
    <property type="match status" value="1"/>
</dbReference>
<evidence type="ECO:0000256" key="1">
    <source>
        <dbReference type="ARBA" id="ARBA00010876"/>
    </source>
</evidence>
<comment type="caution">
    <text evidence="9">The sequence shown here is derived from an EMBL/GenBank/DDBJ whole genome shotgun (WGS) entry which is preliminary data.</text>
</comment>
<dbReference type="Proteomes" id="UP000215377">
    <property type="component" value="Unassembled WGS sequence"/>
</dbReference>
<dbReference type="OrthoDB" id="9807829at2"/>
<feature type="compositionally biased region" description="Pro residues" evidence="7">
    <location>
        <begin position="65"/>
        <end position="77"/>
    </location>
</feature>
<dbReference type="SMART" id="SM00363">
    <property type="entry name" value="S4"/>
    <property type="match status" value="1"/>
</dbReference>
<gene>
    <name evidence="9" type="ORF">ATO3_12815</name>
</gene>
<dbReference type="CDD" id="cd00165">
    <property type="entry name" value="S4"/>
    <property type="match status" value="1"/>
</dbReference>
<name>A0A225NIG9_9RHOB</name>
<dbReference type="InterPro" id="IPR006224">
    <property type="entry name" value="PsdUridine_synth_RluA-like_CS"/>
</dbReference>
<dbReference type="AlphaFoldDB" id="A0A225NIG9"/>
<evidence type="ECO:0000259" key="8">
    <source>
        <dbReference type="SMART" id="SM00363"/>
    </source>
</evidence>
<keyword evidence="2 6" id="KW-0413">Isomerase</keyword>
<dbReference type="RefSeq" id="WP_088650255.1">
    <property type="nucleotide sequence ID" value="NZ_AQQR01000004.1"/>
</dbReference>
<feature type="domain" description="RNA-binding S4" evidence="8">
    <location>
        <begin position="16"/>
        <end position="75"/>
    </location>
</feature>
<dbReference type="InterPro" id="IPR036986">
    <property type="entry name" value="S4_RNA-bd_sf"/>
</dbReference>
<dbReference type="EMBL" id="AQQR01000004">
    <property type="protein sequence ID" value="OWU73533.1"/>
    <property type="molecule type" value="Genomic_DNA"/>
</dbReference>
<feature type="active site" evidence="4">
    <location>
        <position position="143"/>
    </location>
</feature>
<evidence type="ECO:0000313" key="10">
    <source>
        <dbReference type="Proteomes" id="UP000215377"/>
    </source>
</evidence>
<organism evidence="9 10">
    <name type="scientific">Marinibacterium profundimaris</name>
    <dbReference type="NCBI Taxonomy" id="1679460"/>
    <lineage>
        <taxon>Bacteria</taxon>
        <taxon>Pseudomonadati</taxon>
        <taxon>Pseudomonadota</taxon>
        <taxon>Alphaproteobacteria</taxon>
        <taxon>Rhodobacterales</taxon>
        <taxon>Paracoccaceae</taxon>
        <taxon>Marinibacterium</taxon>
    </lineage>
</organism>
<dbReference type="SUPFAM" id="SSF55120">
    <property type="entry name" value="Pseudouridine synthase"/>
    <property type="match status" value="1"/>
</dbReference>
<dbReference type="PROSITE" id="PS50889">
    <property type="entry name" value="S4"/>
    <property type="match status" value="1"/>
</dbReference>
<sequence length="347" mass="37863">MSGVQNVTVEAGEGDQRLDRWLKRRFPQVSQGRIEKMCRKGELRVDGGRVKASTRVEEGQQVRIPPLPEGQAPPPDTGPKISDADAKMMQAAVIYRDDHIIALNKPPGLAVQGGSGTVRHVDGLAGALRFGYDEDPRLVHRLDKDTSGVLIMARTRAVAAGLTAAFRHRETRKIYWAVVAGVPHPRMGTIKTGLVKAGGHGPKGEGEKMRVVLPDEIHDTPGAKRSITDYAVLENAAQRAAWVALVPITGRTHQLRAHMAEIGHPIVGDGKYGGSGQENLGDGWGAQLGGDISRKLHLHARALVLEHPVTKRRLHLVAQLPEHMARTWTTFQWDPAEVPEDPFEDEA</sequence>
<dbReference type="PROSITE" id="PS01129">
    <property type="entry name" value="PSI_RLU"/>
    <property type="match status" value="1"/>
</dbReference>
<dbReference type="GO" id="GO:0000455">
    <property type="term" value="P:enzyme-directed rRNA pseudouridine synthesis"/>
    <property type="evidence" value="ECO:0007669"/>
    <property type="project" value="TreeGrafter"/>
</dbReference>
<dbReference type="Pfam" id="PF00849">
    <property type="entry name" value="PseudoU_synth_2"/>
    <property type="match status" value="1"/>
</dbReference>
<dbReference type="InterPro" id="IPR020103">
    <property type="entry name" value="PsdUridine_synth_cat_dom_sf"/>
</dbReference>
<dbReference type="Pfam" id="PF01479">
    <property type="entry name" value="S4"/>
    <property type="match status" value="1"/>
</dbReference>
<evidence type="ECO:0000256" key="3">
    <source>
        <dbReference type="ARBA" id="ARBA00036882"/>
    </source>
</evidence>
<comment type="catalytic activity">
    <reaction evidence="3">
        <text>uridine(1911/1915/1917) in 23S rRNA = pseudouridine(1911/1915/1917) in 23S rRNA</text>
        <dbReference type="Rhea" id="RHEA:42524"/>
        <dbReference type="Rhea" id="RHEA-COMP:10097"/>
        <dbReference type="Rhea" id="RHEA-COMP:10098"/>
        <dbReference type="ChEBI" id="CHEBI:65314"/>
        <dbReference type="ChEBI" id="CHEBI:65315"/>
        <dbReference type="EC" id="5.4.99.23"/>
    </reaction>
</comment>
<comment type="function">
    <text evidence="6">Responsible for synthesis of pseudouridine from uracil.</text>
</comment>
<protein>
    <recommendedName>
        <fullName evidence="6">Pseudouridine synthase</fullName>
        <ecNumber evidence="6">5.4.99.-</ecNumber>
    </recommendedName>
</protein>
<dbReference type="InterPro" id="IPR002942">
    <property type="entry name" value="S4_RNA-bd"/>
</dbReference>
<keyword evidence="5" id="KW-0694">RNA-binding</keyword>
<dbReference type="GO" id="GO:0003723">
    <property type="term" value="F:RNA binding"/>
    <property type="evidence" value="ECO:0007669"/>
    <property type="project" value="UniProtKB-KW"/>
</dbReference>
<dbReference type="Gene3D" id="3.30.2350.10">
    <property type="entry name" value="Pseudouridine synthase"/>
    <property type="match status" value="1"/>
</dbReference>
<dbReference type="PANTHER" id="PTHR21600">
    <property type="entry name" value="MITOCHONDRIAL RNA PSEUDOURIDINE SYNTHASE"/>
    <property type="match status" value="1"/>
</dbReference>
<reference evidence="9 10" key="1">
    <citation type="submission" date="2013-04" db="EMBL/GenBank/DDBJ databases">
        <title>Oceanicola sp. 22II1-22F33 Genome Sequencing.</title>
        <authorList>
            <person name="Lai Q."/>
            <person name="Li G."/>
            <person name="Shao Z."/>
        </authorList>
    </citation>
    <scope>NUCLEOTIDE SEQUENCE [LARGE SCALE GENOMIC DNA]</scope>
    <source>
        <strain evidence="9 10">22II1-22F33</strain>
    </source>
</reference>
<comment type="catalytic activity">
    <reaction evidence="6">
        <text>a uridine in RNA = a pseudouridine in RNA</text>
        <dbReference type="Rhea" id="RHEA:48348"/>
        <dbReference type="Rhea" id="RHEA-COMP:12068"/>
        <dbReference type="Rhea" id="RHEA-COMP:12069"/>
        <dbReference type="ChEBI" id="CHEBI:65314"/>
        <dbReference type="ChEBI" id="CHEBI:65315"/>
    </reaction>
</comment>
<keyword evidence="10" id="KW-1185">Reference proteome</keyword>
<evidence type="ECO:0000256" key="2">
    <source>
        <dbReference type="ARBA" id="ARBA00023235"/>
    </source>
</evidence>
<dbReference type="GO" id="GO:0160140">
    <property type="term" value="F:23S rRNA pseudouridine(1911/1915/1917) synthase activity"/>
    <property type="evidence" value="ECO:0007669"/>
    <property type="project" value="UniProtKB-EC"/>
</dbReference>
<dbReference type="PANTHER" id="PTHR21600:SF44">
    <property type="entry name" value="RIBOSOMAL LARGE SUBUNIT PSEUDOURIDINE SYNTHASE D"/>
    <property type="match status" value="1"/>
</dbReference>
<dbReference type="SUPFAM" id="SSF55174">
    <property type="entry name" value="Alpha-L RNA-binding motif"/>
    <property type="match status" value="1"/>
</dbReference>
<feature type="region of interest" description="Disordered" evidence="7">
    <location>
        <begin position="63"/>
        <end position="82"/>
    </location>
</feature>
<accession>A0A225NIG9</accession>
<dbReference type="NCBIfam" id="TIGR00005">
    <property type="entry name" value="rluA_subfam"/>
    <property type="match status" value="1"/>
</dbReference>
<dbReference type="InterPro" id="IPR006145">
    <property type="entry name" value="PsdUridine_synth_RsuA/RluA"/>
</dbReference>
<dbReference type="InterPro" id="IPR050188">
    <property type="entry name" value="RluA_PseudoU_synthase"/>
</dbReference>
<dbReference type="EC" id="5.4.99.-" evidence="6"/>
<evidence type="ECO:0000313" key="9">
    <source>
        <dbReference type="EMBL" id="OWU73533.1"/>
    </source>
</evidence>
<dbReference type="InterPro" id="IPR006225">
    <property type="entry name" value="PsdUridine_synth_RluC/D"/>
</dbReference>
<comment type="similarity">
    <text evidence="1 6">Belongs to the pseudouridine synthase RluA family.</text>
</comment>
<proteinExistence type="inferred from homology"/>